<dbReference type="AlphaFoldDB" id="A0A1I5LE96"/>
<dbReference type="InterPro" id="IPR037171">
    <property type="entry name" value="NagB/RpiA_transferase-like"/>
</dbReference>
<dbReference type="EMBL" id="FOWR01000005">
    <property type="protein sequence ID" value="SFO95588.1"/>
    <property type="molecule type" value="Genomic_DNA"/>
</dbReference>
<sequence length="251" mass="26969">MSSSASSKSAPIASESIASESTARARIFSRLNASKSAFIDKPTDGASQCAEQSINWQPWHSDNRDMLSARLRDTIAASHAEVHHIEANALESALVDCLNAESVSRLVVGKTNSLASALNAACPTMTVTKYDQDIETFKSALFHDIEAGLSVCPDAIADTGTLVLLTGEEEPRALSLVPPMHIAIIRERDIVANFGALMETATWTRANWSEDPLTNLLLISGPSKTADIQQTLAYGAHGPKRLIVFVVKEQP</sequence>
<evidence type="ECO:0000313" key="2">
    <source>
        <dbReference type="EMBL" id="SFO95588.1"/>
    </source>
</evidence>
<proteinExistence type="predicted"/>
<dbReference type="InterPro" id="IPR024185">
    <property type="entry name" value="FTHF_cligase-like_sf"/>
</dbReference>
<accession>A0A1I5LE96</accession>
<gene>
    <name evidence="2" type="ORF">SAMN03084138_00949</name>
</gene>
<dbReference type="Proteomes" id="UP000182692">
    <property type="component" value="Unassembled WGS sequence"/>
</dbReference>
<dbReference type="RefSeq" id="WP_074925491.1">
    <property type="nucleotide sequence ID" value="NZ_FOWR01000005.1"/>
</dbReference>
<dbReference type="InterPro" id="IPR003741">
    <property type="entry name" value="LUD_dom"/>
</dbReference>
<evidence type="ECO:0000259" key="1">
    <source>
        <dbReference type="Pfam" id="PF02589"/>
    </source>
</evidence>
<dbReference type="SUPFAM" id="SSF100950">
    <property type="entry name" value="NagB/RpiA/CoA transferase-like"/>
    <property type="match status" value="1"/>
</dbReference>
<dbReference type="Gene3D" id="3.40.50.10420">
    <property type="entry name" value="NagB/RpiA/CoA transferase-like"/>
    <property type="match status" value="1"/>
</dbReference>
<dbReference type="GeneID" id="35872544"/>
<dbReference type="Pfam" id="PF02589">
    <property type="entry name" value="LUD_dom"/>
    <property type="match status" value="1"/>
</dbReference>
<dbReference type="STRING" id="1121869.SAMN03084138_00949"/>
<name>A0A1I5LE96_9GAMM</name>
<dbReference type="OrthoDB" id="9794157at2"/>
<dbReference type="PANTHER" id="PTHR43682:SF1">
    <property type="entry name" value="LACTATE UTILIZATION PROTEIN C"/>
    <property type="match status" value="1"/>
</dbReference>
<feature type="domain" description="LUD" evidence="1">
    <location>
        <begin position="72"/>
        <end position="247"/>
    </location>
</feature>
<organism evidence="2 3">
    <name type="scientific">Enterovibrio norvegicus DSM 15893</name>
    <dbReference type="NCBI Taxonomy" id="1121869"/>
    <lineage>
        <taxon>Bacteria</taxon>
        <taxon>Pseudomonadati</taxon>
        <taxon>Pseudomonadota</taxon>
        <taxon>Gammaproteobacteria</taxon>
        <taxon>Vibrionales</taxon>
        <taxon>Vibrionaceae</taxon>
        <taxon>Enterovibrio</taxon>
    </lineage>
</organism>
<protein>
    <submittedName>
        <fullName evidence="2">L-lactate dehydrogenase complex protein LldG</fullName>
    </submittedName>
</protein>
<evidence type="ECO:0000313" key="3">
    <source>
        <dbReference type="Proteomes" id="UP000182692"/>
    </source>
</evidence>
<reference evidence="2 3" key="1">
    <citation type="submission" date="2016-10" db="EMBL/GenBank/DDBJ databases">
        <authorList>
            <person name="de Groot N.N."/>
        </authorList>
    </citation>
    <scope>NUCLEOTIDE SEQUENCE [LARGE SCALE GENOMIC DNA]</scope>
    <source>
        <strain evidence="2 3">DSM 15893</strain>
    </source>
</reference>
<dbReference type="PANTHER" id="PTHR43682">
    <property type="entry name" value="LACTATE UTILIZATION PROTEIN C"/>
    <property type="match status" value="1"/>
</dbReference>